<dbReference type="InterPro" id="IPR036318">
    <property type="entry name" value="FAD-bd_PCMH-like_sf"/>
</dbReference>
<dbReference type="Gene3D" id="3.30.465.10">
    <property type="match status" value="2"/>
</dbReference>
<protein>
    <submittedName>
        <fullName evidence="2">BBE domain-containing protein</fullName>
    </submittedName>
</protein>
<evidence type="ECO:0000313" key="2">
    <source>
        <dbReference type="EMBL" id="NYS80451.1"/>
    </source>
</evidence>
<evidence type="ECO:0000259" key="1">
    <source>
        <dbReference type="Pfam" id="PF08031"/>
    </source>
</evidence>
<dbReference type="InterPro" id="IPR016169">
    <property type="entry name" value="FAD-bd_PCMH_sub2"/>
</dbReference>
<dbReference type="SUPFAM" id="SSF56176">
    <property type="entry name" value="FAD-binding/transporter-associated domain-like"/>
    <property type="match status" value="1"/>
</dbReference>
<feature type="domain" description="Berberine/berberine-like" evidence="1">
    <location>
        <begin position="44"/>
        <end position="72"/>
    </location>
</feature>
<keyword evidence="3" id="KW-1185">Reference proteome</keyword>
<accession>A0A7Z0LXK9</accession>
<dbReference type="InterPro" id="IPR012951">
    <property type="entry name" value="BBE"/>
</dbReference>
<dbReference type="GO" id="GO:0050660">
    <property type="term" value="F:flavin adenine dinucleotide binding"/>
    <property type="evidence" value="ECO:0007669"/>
    <property type="project" value="InterPro"/>
</dbReference>
<dbReference type="Proteomes" id="UP000526892">
    <property type="component" value="Unassembled WGS sequence"/>
</dbReference>
<proteinExistence type="predicted"/>
<dbReference type="RefSeq" id="WP_035563928.1">
    <property type="nucleotide sequence ID" value="NZ_JACCDE010000057.1"/>
</dbReference>
<dbReference type="GO" id="GO:0016491">
    <property type="term" value="F:oxidoreductase activity"/>
    <property type="evidence" value="ECO:0007669"/>
    <property type="project" value="InterPro"/>
</dbReference>
<dbReference type="EMBL" id="JACCDE010000057">
    <property type="protein sequence ID" value="NYS80451.1"/>
    <property type="molecule type" value="Genomic_DNA"/>
</dbReference>
<evidence type="ECO:0000313" key="3">
    <source>
        <dbReference type="Proteomes" id="UP000526892"/>
    </source>
</evidence>
<dbReference type="AlphaFoldDB" id="A0A7Z0LXK9"/>
<name>A0A7Z0LXK9_9GAMM</name>
<organism evidence="2 3">
    <name type="scientific">Vreelandella glaciei</name>
    <dbReference type="NCBI Taxonomy" id="186761"/>
    <lineage>
        <taxon>Bacteria</taxon>
        <taxon>Pseudomonadati</taxon>
        <taxon>Pseudomonadota</taxon>
        <taxon>Gammaproteobacteria</taxon>
        <taxon>Oceanospirillales</taxon>
        <taxon>Halomonadaceae</taxon>
        <taxon>Vreelandella</taxon>
    </lineage>
</organism>
<comment type="caution">
    <text evidence="2">The sequence shown here is derived from an EMBL/GenBank/DDBJ whole genome shotgun (WGS) entry which is preliminary data.</text>
</comment>
<gene>
    <name evidence="2" type="ORF">HZS80_22575</name>
</gene>
<reference evidence="2 3" key="1">
    <citation type="journal article" date="2003" name="Extremophiles">
        <title>Halomonas glaciei sp. nov. isolated from fast ice of Adelie Land, Antarctica.</title>
        <authorList>
            <person name="Reddy G.S."/>
            <person name="Raghavan P.U."/>
            <person name="Sarita N.B."/>
            <person name="Prakash J.S."/>
            <person name="Nagesh N."/>
            <person name="Delille D."/>
            <person name="Shivaji S."/>
        </authorList>
    </citation>
    <scope>NUCLEOTIDE SEQUENCE [LARGE SCALE GENOMIC DNA]</scope>
    <source>
        <strain evidence="2 3">DD39</strain>
    </source>
</reference>
<sequence>MIDRRPSMLARCTSPADVVHALNFVRQHNAPFSIRGGGHNIAFAYGASYERLVAIKKQYDLENLFRINQNIRPA</sequence>
<dbReference type="Pfam" id="PF08031">
    <property type="entry name" value="BBE"/>
    <property type="match status" value="1"/>
</dbReference>